<accession>A0A2N5V1R1</accession>
<evidence type="ECO:0000313" key="4">
    <source>
        <dbReference type="EMBL" id="PLW43836.1"/>
    </source>
</evidence>
<feature type="compositionally biased region" description="Polar residues" evidence="2">
    <location>
        <begin position="179"/>
        <end position="202"/>
    </location>
</feature>
<evidence type="ECO:0000256" key="2">
    <source>
        <dbReference type="SAM" id="MobiDB-lite"/>
    </source>
</evidence>
<keyword evidence="1" id="KW-0175">Coiled coil</keyword>
<dbReference type="EMBL" id="PGCI01000063">
    <property type="protein sequence ID" value="PLW43836.1"/>
    <property type="molecule type" value="Genomic_DNA"/>
</dbReference>
<evidence type="ECO:0000256" key="1">
    <source>
        <dbReference type="SAM" id="Coils"/>
    </source>
</evidence>
<organism evidence="4 5">
    <name type="scientific">Puccinia coronata f. sp. avenae</name>
    <dbReference type="NCBI Taxonomy" id="200324"/>
    <lineage>
        <taxon>Eukaryota</taxon>
        <taxon>Fungi</taxon>
        <taxon>Dikarya</taxon>
        <taxon>Basidiomycota</taxon>
        <taxon>Pucciniomycotina</taxon>
        <taxon>Pucciniomycetes</taxon>
        <taxon>Pucciniales</taxon>
        <taxon>Pucciniaceae</taxon>
        <taxon>Puccinia</taxon>
    </lineage>
</organism>
<evidence type="ECO:0000256" key="3">
    <source>
        <dbReference type="SAM" id="SignalP"/>
    </source>
</evidence>
<dbReference type="AlphaFoldDB" id="A0A2N5V1R1"/>
<gene>
    <name evidence="4" type="ORF">PCASD_05834</name>
</gene>
<evidence type="ECO:0000313" key="5">
    <source>
        <dbReference type="Proteomes" id="UP000235392"/>
    </source>
</evidence>
<dbReference type="Proteomes" id="UP000235392">
    <property type="component" value="Unassembled WGS sequence"/>
</dbReference>
<feature type="region of interest" description="Disordered" evidence="2">
    <location>
        <begin position="142"/>
        <end position="236"/>
    </location>
</feature>
<feature type="coiled-coil region" evidence="1">
    <location>
        <begin position="465"/>
        <end position="492"/>
    </location>
</feature>
<protein>
    <submittedName>
        <fullName evidence="4">Uncharacterized protein</fullName>
    </submittedName>
</protein>
<feature type="region of interest" description="Disordered" evidence="2">
    <location>
        <begin position="84"/>
        <end position="125"/>
    </location>
</feature>
<feature type="signal peptide" evidence="3">
    <location>
        <begin position="1"/>
        <end position="18"/>
    </location>
</feature>
<feature type="chain" id="PRO_5014995624" evidence="3">
    <location>
        <begin position="19"/>
        <end position="535"/>
    </location>
</feature>
<sequence length="535" mass="60392">MQPLVFLMFFAHLPLHNTLPMEAGVAVMPLSQAPHHLVDFKGLNSIKETLSGPGLSSSSLSGSSSLDGLTPNFSAQFRSGLTHGTVSQAPGSISAPARIHGPQENLPTGTASEESLRRTRTFSPLSSFRKKITPSVWRKLHSRIRQKTANPPSSSGLISSISATSDGPEEMDYLESARALSSSPPDASSQQHFTRTGLSDNSLEAHRPGANQASSLEHQISTSGESMRTKPSQQISHLEKSKNIMAKDLQAFSRRFQDPLGYEDSQALEAYYLAYLISNRKPTARVLFDPQTYNLLKSWDERKPAMYKEVHDFFGEILRPKEIERRKSVLLLQREHATRMAGWDDFLKLTTERLGPSTSEEDIIQAGNLIGGAKFEVPSLEKQALDQSLIEINRMELEKPKLMKSWKMYLGYKEYNSRVKLLTKISQMKHPLTIPPASISSWRSQGLDVNRMLKIIDYLPESAENNQIGLELEELKALAENLKSDIEKAKEIFYYKTKYDTQWERTLEHHELLKLPQDSSNIYNNLWNIYKKIKY</sequence>
<reference evidence="4 5" key="1">
    <citation type="submission" date="2017-11" db="EMBL/GenBank/DDBJ databases">
        <title>De novo assembly and phasing of dikaryotic genomes from two isolates of Puccinia coronata f. sp. avenae, the causal agent of oat crown rust.</title>
        <authorList>
            <person name="Miller M.E."/>
            <person name="Zhang Y."/>
            <person name="Omidvar V."/>
            <person name="Sperschneider J."/>
            <person name="Schwessinger B."/>
            <person name="Raley C."/>
            <person name="Palmer J.M."/>
            <person name="Garnica D."/>
            <person name="Upadhyaya N."/>
            <person name="Rathjen J."/>
            <person name="Taylor J.M."/>
            <person name="Park R.F."/>
            <person name="Dodds P.N."/>
            <person name="Hirsch C.D."/>
            <person name="Kianian S.F."/>
            <person name="Figueroa M."/>
        </authorList>
    </citation>
    <scope>NUCLEOTIDE SEQUENCE [LARGE SCALE GENOMIC DNA]</scope>
    <source>
        <strain evidence="4">12SD80</strain>
    </source>
</reference>
<name>A0A2N5V1R1_9BASI</name>
<keyword evidence="3" id="KW-0732">Signal</keyword>
<feature type="compositionally biased region" description="Polar residues" evidence="2">
    <location>
        <begin position="211"/>
        <end position="236"/>
    </location>
</feature>
<feature type="compositionally biased region" description="Low complexity" evidence="2">
    <location>
        <begin position="153"/>
        <end position="165"/>
    </location>
</feature>
<comment type="caution">
    <text evidence="4">The sequence shown here is derived from an EMBL/GenBank/DDBJ whole genome shotgun (WGS) entry which is preliminary data.</text>
</comment>
<proteinExistence type="predicted"/>